<dbReference type="Pfam" id="PF01636">
    <property type="entry name" value="APH"/>
    <property type="match status" value="2"/>
</dbReference>
<dbReference type="InterPro" id="IPR011009">
    <property type="entry name" value="Kinase-like_dom_sf"/>
</dbReference>
<dbReference type="PANTHER" id="PTHR21310:SF40">
    <property type="entry name" value="AMINOGLYCOSIDE PHOSPHOTRANSFERASE DOMAIN-CONTAINING PROTEIN-RELATED"/>
    <property type="match status" value="1"/>
</dbReference>
<dbReference type="Gene3D" id="3.90.1200.10">
    <property type="match status" value="1"/>
</dbReference>
<proteinExistence type="predicted"/>
<evidence type="ECO:0000313" key="3">
    <source>
        <dbReference type="Proteomes" id="UP000680866"/>
    </source>
</evidence>
<accession>A0A810N2X4</accession>
<sequence length="220" mass="22472">MTEPVPFASGRDADVFLLDAGTVLRRYRAGGDVAGEAAMMAHVAGYGYPVPRVVSAGGPDLVMERLDGPTLLGALAALAVTPAAGAELLADLHRRLHEIPARSSTGPADRVLHLDLHPDNVMLTTRGPVVIDWRNAVDGPPDFDVALSALILAEVAVDPAGPYAAPAREMLVAFLGAAGGRPLDLLPRAVAMRAGNPTLSAAEKASLDGAAALVRAAAAG</sequence>
<organism evidence="2 3">
    <name type="scientific">Polymorphospora rubra</name>
    <dbReference type="NCBI Taxonomy" id="338584"/>
    <lineage>
        <taxon>Bacteria</taxon>
        <taxon>Bacillati</taxon>
        <taxon>Actinomycetota</taxon>
        <taxon>Actinomycetes</taxon>
        <taxon>Micromonosporales</taxon>
        <taxon>Micromonosporaceae</taxon>
        <taxon>Polymorphospora</taxon>
    </lineage>
</organism>
<dbReference type="PANTHER" id="PTHR21310">
    <property type="entry name" value="AMINOGLYCOSIDE PHOSPHOTRANSFERASE-RELATED-RELATED"/>
    <property type="match status" value="1"/>
</dbReference>
<name>A0A810N2X4_9ACTN</name>
<protein>
    <recommendedName>
        <fullName evidence="1">Aminoglycoside phosphotransferase domain-containing protein</fullName>
    </recommendedName>
</protein>
<feature type="domain" description="Aminoglycoside phosphotransferase" evidence="1">
    <location>
        <begin position="109"/>
        <end position="149"/>
    </location>
</feature>
<dbReference type="EMBL" id="AP023359">
    <property type="protein sequence ID" value="BCJ67697.1"/>
    <property type="molecule type" value="Genomic_DNA"/>
</dbReference>
<reference evidence="2" key="1">
    <citation type="submission" date="2020-08" db="EMBL/GenBank/DDBJ databases">
        <title>Whole genome shotgun sequence of Polymorphospora rubra NBRC 101157.</title>
        <authorList>
            <person name="Komaki H."/>
            <person name="Tamura T."/>
        </authorList>
    </citation>
    <scope>NUCLEOTIDE SEQUENCE</scope>
    <source>
        <strain evidence="2">NBRC 101157</strain>
    </source>
</reference>
<dbReference type="Proteomes" id="UP000680866">
    <property type="component" value="Chromosome"/>
</dbReference>
<dbReference type="AlphaFoldDB" id="A0A810N2X4"/>
<evidence type="ECO:0000259" key="1">
    <source>
        <dbReference type="Pfam" id="PF01636"/>
    </source>
</evidence>
<dbReference type="KEGG" id="pry:Prubr_47180"/>
<dbReference type="InterPro" id="IPR051678">
    <property type="entry name" value="AGP_Transferase"/>
</dbReference>
<evidence type="ECO:0000313" key="2">
    <source>
        <dbReference type="EMBL" id="BCJ67697.1"/>
    </source>
</evidence>
<dbReference type="RefSeq" id="WP_212816999.1">
    <property type="nucleotide sequence ID" value="NZ_AP023359.1"/>
</dbReference>
<gene>
    <name evidence="2" type="ORF">Prubr_47180</name>
</gene>
<keyword evidence="3" id="KW-1185">Reference proteome</keyword>
<dbReference type="InterPro" id="IPR002575">
    <property type="entry name" value="Aminoglycoside_PTrfase"/>
</dbReference>
<feature type="domain" description="Aminoglycoside phosphotransferase" evidence="1">
    <location>
        <begin position="6"/>
        <end position="106"/>
    </location>
</feature>
<dbReference type="SUPFAM" id="SSF56112">
    <property type="entry name" value="Protein kinase-like (PK-like)"/>
    <property type="match status" value="1"/>
</dbReference>